<evidence type="ECO:0000313" key="1">
    <source>
        <dbReference type="EMBL" id="HGK53706.1"/>
    </source>
</evidence>
<protein>
    <submittedName>
        <fullName evidence="1">Uncharacterized protein</fullName>
    </submittedName>
</protein>
<reference evidence="1" key="1">
    <citation type="journal article" date="2020" name="mSystems">
        <title>Genome- and Community-Level Interaction Insights into Carbon Utilization and Element Cycling Functions of Hydrothermarchaeota in Hydrothermal Sediment.</title>
        <authorList>
            <person name="Zhou Z."/>
            <person name="Liu Y."/>
            <person name="Xu W."/>
            <person name="Pan J."/>
            <person name="Luo Z.H."/>
            <person name="Li M."/>
        </authorList>
    </citation>
    <scope>NUCLEOTIDE SEQUENCE [LARGE SCALE GENOMIC DNA]</scope>
    <source>
        <strain evidence="1">SpSt-695</strain>
    </source>
</reference>
<sequence>MGLIIRTAKPKENFEEKVIFIDRNAIDEVIEMIYSLAIYGISQSPAFIKVFQSQISEMLKNVLYDFKYRIKKEKILILPDFKIILK</sequence>
<accession>A0A7V3ZSR9</accession>
<dbReference type="AlphaFoldDB" id="A0A7V3ZSR9"/>
<gene>
    <name evidence="1" type="ORF">ENU72_01620</name>
</gene>
<organism evidence="1">
    <name type="scientific">candidate division WOR-3 bacterium</name>
    <dbReference type="NCBI Taxonomy" id="2052148"/>
    <lineage>
        <taxon>Bacteria</taxon>
        <taxon>Bacteria division WOR-3</taxon>
    </lineage>
</organism>
<proteinExistence type="predicted"/>
<comment type="caution">
    <text evidence="1">The sequence shown here is derived from an EMBL/GenBank/DDBJ whole genome shotgun (WGS) entry which is preliminary data.</text>
</comment>
<dbReference type="EMBL" id="DTDP01000069">
    <property type="protein sequence ID" value="HGK53706.1"/>
    <property type="molecule type" value="Genomic_DNA"/>
</dbReference>
<name>A0A7V3ZSR9_UNCW3</name>